<dbReference type="InParanoid" id="A0A136INW0"/>
<reference evidence="2" key="1">
    <citation type="submission" date="2016-02" db="EMBL/GenBank/DDBJ databases">
        <title>Draft genome sequence of Microdochium bolleyi, a fungal endophyte of beachgrass.</title>
        <authorList>
            <consortium name="DOE Joint Genome Institute"/>
            <person name="David A.S."/>
            <person name="May G."/>
            <person name="Haridas S."/>
            <person name="Lim J."/>
            <person name="Wang M."/>
            <person name="Labutti K."/>
            <person name="Lipzen A."/>
            <person name="Barry K."/>
            <person name="Grigoriev I.V."/>
        </authorList>
    </citation>
    <scope>NUCLEOTIDE SEQUENCE [LARGE SCALE GENOMIC DNA]</scope>
    <source>
        <strain evidence="2">J235TASD1</strain>
    </source>
</reference>
<organism evidence="1 2">
    <name type="scientific">Microdochium bolleyi</name>
    <dbReference type="NCBI Taxonomy" id="196109"/>
    <lineage>
        <taxon>Eukaryota</taxon>
        <taxon>Fungi</taxon>
        <taxon>Dikarya</taxon>
        <taxon>Ascomycota</taxon>
        <taxon>Pezizomycotina</taxon>
        <taxon>Sordariomycetes</taxon>
        <taxon>Xylariomycetidae</taxon>
        <taxon>Xylariales</taxon>
        <taxon>Microdochiaceae</taxon>
        <taxon>Microdochium</taxon>
    </lineage>
</organism>
<evidence type="ECO:0000313" key="2">
    <source>
        <dbReference type="Proteomes" id="UP000070501"/>
    </source>
</evidence>
<dbReference type="EMBL" id="KQ964267">
    <property type="protein sequence ID" value="KXJ86621.1"/>
    <property type="molecule type" value="Genomic_DNA"/>
</dbReference>
<proteinExistence type="predicted"/>
<accession>A0A136INW0</accession>
<dbReference type="Proteomes" id="UP000070501">
    <property type="component" value="Unassembled WGS sequence"/>
</dbReference>
<gene>
    <name evidence="1" type="ORF">Micbo1qcDRAFT_168405</name>
</gene>
<keyword evidence="2" id="KW-1185">Reference proteome</keyword>
<name>A0A136INW0_9PEZI</name>
<dbReference type="AlphaFoldDB" id="A0A136INW0"/>
<evidence type="ECO:0000313" key="1">
    <source>
        <dbReference type="EMBL" id="KXJ86621.1"/>
    </source>
</evidence>
<protein>
    <submittedName>
        <fullName evidence="1">Uncharacterized protein</fullName>
    </submittedName>
</protein>
<sequence>MRSSAQNVRTRIDTPARQHFVCPRCKVRASVAVCARQIIIPAPVYDMPQKARRAPQRT</sequence>